<dbReference type="KEGG" id="dat:HRM2_28290"/>
<evidence type="ECO:0000313" key="2">
    <source>
        <dbReference type="Proteomes" id="UP000000442"/>
    </source>
</evidence>
<organism evidence="1 2">
    <name type="scientific">Desulforapulum autotrophicum (strain ATCC 43914 / DSM 3382 / VKM B-1955 / HRM2)</name>
    <name type="common">Desulfobacterium autotrophicum</name>
    <dbReference type="NCBI Taxonomy" id="177437"/>
    <lineage>
        <taxon>Bacteria</taxon>
        <taxon>Pseudomonadati</taxon>
        <taxon>Thermodesulfobacteriota</taxon>
        <taxon>Desulfobacteria</taxon>
        <taxon>Desulfobacterales</taxon>
        <taxon>Desulfobacteraceae</taxon>
        <taxon>Desulforapulum</taxon>
    </lineage>
</organism>
<gene>
    <name evidence="1" type="ordered locus">HRM2_28290</name>
</gene>
<reference evidence="1 2" key="1">
    <citation type="journal article" date="2009" name="Environ. Microbiol.">
        <title>Genome sequence of Desulfobacterium autotrophicum HRM2, a marine sulfate reducer oxidizing organic carbon completely to carbon dioxide.</title>
        <authorList>
            <person name="Strittmatter A.W."/>
            <person name="Liesegang H."/>
            <person name="Rabus R."/>
            <person name="Decker I."/>
            <person name="Amann J."/>
            <person name="Andres S."/>
            <person name="Henne A."/>
            <person name="Fricke W.F."/>
            <person name="Martinez-Arias R."/>
            <person name="Bartels D."/>
            <person name="Goesmann A."/>
            <person name="Krause L."/>
            <person name="Puehler A."/>
            <person name="Klenk H.P."/>
            <person name="Richter M."/>
            <person name="Schuler M."/>
            <person name="Gloeckner F.O."/>
            <person name="Meyerdierks A."/>
            <person name="Gottschalk G."/>
            <person name="Amann R."/>
        </authorList>
    </citation>
    <scope>NUCLEOTIDE SEQUENCE [LARGE SCALE GENOMIC DNA]</scope>
    <source>
        <strain evidence="2">ATCC 43914 / DSM 3382 / HRM2</strain>
    </source>
</reference>
<sequence>MIVIGMTYSTNNPMDVEVLNLISVSAYANSGSNPLRSLNEKSY</sequence>
<accession>C0QJA4</accession>
<dbReference type="STRING" id="177437.HRM2_28290"/>
<proteinExistence type="predicted"/>
<name>C0QJA4_DESAH</name>
<dbReference type="AlphaFoldDB" id="C0QJA4"/>
<evidence type="ECO:0000313" key="1">
    <source>
        <dbReference type="EMBL" id="ACN15917.1"/>
    </source>
</evidence>
<keyword evidence="2" id="KW-1185">Reference proteome</keyword>
<protein>
    <submittedName>
        <fullName evidence="1">Uncharacterized protein</fullName>
    </submittedName>
</protein>
<dbReference type="HOGENOM" id="CLU_3232594_0_0_7"/>
<dbReference type="Proteomes" id="UP000000442">
    <property type="component" value="Chromosome"/>
</dbReference>
<dbReference type="EMBL" id="CP001087">
    <property type="protein sequence ID" value="ACN15917.1"/>
    <property type="molecule type" value="Genomic_DNA"/>
</dbReference>